<feature type="transmembrane region" description="Helical" evidence="2">
    <location>
        <begin position="461"/>
        <end position="482"/>
    </location>
</feature>
<keyword evidence="2" id="KW-0472">Membrane</keyword>
<feature type="region of interest" description="Disordered" evidence="1">
    <location>
        <begin position="252"/>
        <end position="272"/>
    </location>
</feature>
<protein>
    <submittedName>
        <fullName evidence="3">H+/gluconate symporter</fullName>
    </submittedName>
</protein>
<evidence type="ECO:0000256" key="2">
    <source>
        <dbReference type="SAM" id="Phobius"/>
    </source>
</evidence>
<evidence type="ECO:0000313" key="4">
    <source>
        <dbReference type="Proteomes" id="UP000199301"/>
    </source>
</evidence>
<feature type="transmembrane region" description="Helical" evidence="2">
    <location>
        <begin position="276"/>
        <end position="296"/>
    </location>
</feature>
<keyword evidence="4" id="KW-1185">Reference proteome</keyword>
<feature type="transmembrane region" description="Helical" evidence="2">
    <location>
        <begin position="40"/>
        <end position="59"/>
    </location>
</feature>
<feature type="transmembrane region" description="Helical" evidence="2">
    <location>
        <begin position="66"/>
        <end position="84"/>
    </location>
</feature>
<dbReference type="GO" id="GO:0015128">
    <property type="term" value="F:gluconate transmembrane transporter activity"/>
    <property type="evidence" value="ECO:0007669"/>
    <property type="project" value="InterPro"/>
</dbReference>
<feature type="transmembrane region" description="Helical" evidence="2">
    <location>
        <begin position="348"/>
        <end position="373"/>
    </location>
</feature>
<feature type="transmembrane region" description="Helical" evidence="2">
    <location>
        <begin position="214"/>
        <end position="233"/>
    </location>
</feature>
<keyword evidence="2" id="KW-0812">Transmembrane</keyword>
<proteinExistence type="predicted"/>
<feature type="transmembrane region" description="Helical" evidence="2">
    <location>
        <begin position="385"/>
        <end position="413"/>
    </location>
</feature>
<evidence type="ECO:0000256" key="1">
    <source>
        <dbReference type="SAM" id="MobiDB-lite"/>
    </source>
</evidence>
<gene>
    <name evidence="3" type="ORF">SAMN04489718_1674</name>
</gene>
<name>A0A1H1AP79_9ACTN</name>
<accession>A0A1H1AP79</accession>
<sequence>MNTTMTPHEQRPIVPRDIARTQHGVNRDDDGKVGRLSESLILLHTGIAIAGTILLILALRIEPLMALLLGSLYLGLATGLGFSGTAEAVTSGFGDIMTEIGLLITFGVLLGSLLSVTGALRKLTESLLRVFGAERSPYVFGTAMSSIFPAIYTDVLLVLTAPLGRSIAPRIKRDGTAAMGAALILGSELGLVLVVPGAGALAVAGLLNVGLGRMLLFGLLVTIPTALLTIYLYRWLLRGGLWNAEKDELTAQEHGEDAQQEAEASTSESGDRLPSLGISLLPLVLAIVLIAMGGIAKVAGVTSGPLAFLGNPLIALFIGVIGAYLLAWRTFSRGVASSAVAEGMRECGPILIITGIGGSLGGVISATGLEEILSGYFSSNAFSPLLLAWIIAAVLHVAIGSTSVAAITAGSILAPALGGTDTAPLLIALAAGSGALFAVHVNSNFFWMFQRLLGLSTRGTLKTCTLVTMMASVISLVCVLVLSPFV</sequence>
<dbReference type="PANTHER" id="PTHR30354:SF11">
    <property type="entry name" value="PERMEASE"/>
    <property type="match status" value="1"/>
</dbReference>
<feature type="transmembrane region" description="Helical" evidence="2">
    <location>
        <begin position="181"/>
        <end position="207"/>
    </location>
</feature>
<dbReference type="Proteomes" id="UP000199301">
    <property type="component" value="Unassembled WGS sequence"/>
</dbReference>
<dbReference type="InterPro" id="IPR003474">
    <property type="entry name" value="Glcn_transporter"/>
</dbReference>
<feature type="transmembrane region" description="Helical" evidence="2">
    <location>
        <begin position="96"/>
        <end position="117"/>
    </location>
</feature>
<feature type="transmembrane region" description="Helical" evidence="2">
    <location>
        <begin position="425"/>
        <end position="449"/>
    </location>
</feature>
<keyword evidence="2" id="KW-1133">Transmembrane helix</keyword>
<reference evidence="4" key="1">
    <citation type="submission" date="2016-10" db="EMBL/GenBank/DDBJ databases">
        <authorList>
            <person name="Varghese N."/>
            <person name="Submissions S."/>
        </authorList>
    </citation>
    <scope>NUCLEOTIDE SEQUENCE [LARGE SCALE GENOMIC DNA]</scope>
    <source>
        <strain evidence="4">DSM 45459</strain>
    </source>
</reference>
<dbReference type="EMBL" id="FNKO01000001">
    <property type="protein sequence ID" value="SDQ41525.1"/>
    <property type="molecule type" value="Genomic_DNA"/>
</dbReference>
<feature type="transmembrane region" description="Helical" evidence="2">
    <location>
        <begin position="308"/>
        <end position="328"/>
    </location>
</feature>
<dbReference type="STRING" id="995062.SAMN04489718_1674"/>
<dbReference type="Pfam" id="PF02447">
    <property type="entry name" value="GntP_permease"/>
    <property type="match status" value="1"/>
</dbReference>
<dbReference type="AlphaFoldDB" id="A0A1H1AP79"/>
<dbReference type="PANTHER" id="PTHR30354">
    <property type="entry name" value="GNT FAMILY GLUCONATE TRANSPORTER"/>
    <property type="match status" value="1"/>
</dbReference>
<organism evidence="3 4">
    <name type="scientific">Actinopolyspora saharensis</name>
    <dbReference type="NCBI Taxonomy" id="995062"/>
    <lineage>
        <taxon>Bacteria</taxon>
        <taxon>Bacillati</taxon>
        <taxon>Actinomycetota</taxon>
        <taxon>Actinomycetes</taxon>
        <taxon>Actinopolysporales</taxon>
        <taxon>Actinopolysporaceae</taxon>
        <taxon>Actinopolyspora</taxon>
    </lineage>
</organism>
<dbReference type="GO" id="GO:0005886">
    <property type="term" value="C:plasma membrane"/>
    <property type="evidence" value="ECO:0007669"/>
    <property type="project" value="TreeGrafter"/>
</dbReference>
<feature type="transmembrane region" description="Helical" evidence="2">
    <location>
        <begin position="138"/>
        <end position="161"/>
    </location>
</feature>
<evidence type="ECO:0000313" key="3">
    <source>
        <dbReference type="EMBL" id="SDQ41525.1"/>
    </source>
</evidence>